<sequence length="364" mass="40809">MVEFPSLVNFKLDTCGEINLEAIKLGRDDGTCQLKSLYIFSKNHMQLPCKWKLHLHNLQSLRLYGCWWHELKSLCFPKLKKLHAVNCGRSALFTISGFRSLQQLERLEIRGCDLLEETLEDARGDEHAGMHTEAITLLQLNSVVFKDLPNLKSFLSGANFECYMLALKNVEVDNCGLPSIFTHSVFRNLQQLETLVVSNCRLLEGIVENEREEETSDTNDKVITLFQLSSVTLKDLPNLRSFSRSVSYALNLPKLNIFRVLGCPLLETFTCMKTSTGLVSVYSEGHEGEEPGFPMACLVQMIRDLLDEPWEHVEVLDISPSSNHAAHSLAANCISEEGGIHNINTPPGAVGEIIDGEAQGERVF</sequence>
<dbReference type="Proteomes" id="UP001237642">
    <property type="component" value="Unassembled WGS sequence"/>
</dbReference>
<dbReference type="PANTHER" id="PTHR33463:SF209">
    <property type="entry name" value="DISEASE RESISTANCE PROTEIN RPS2-LIKE"/>
    <property type="match status" value="1"/>
</dbReference>
<evidence type="ECO:0000313" key="3">
    <source>
        <dbReference type="EMBL" id="KAK1380476.1"/>
    </source>
</evidence>
<proteinExistence type="predicted"/>
<dbReference type="EMBL" id="JAUIZM010000006">
    <property type="protein sequence ID" value="KAK1380476.1"/>
    <property type="molecule type" value="Genomic_DNA"/>
</dbReference>
<organism evidence="3 4">
    <name type="scientific">Heracleum sosnowskyi</name>
    <dbReference type="NCBI Taxonomy" id="360622"/>
    <lineage>
        <taxon>Eukaryota</taxon>
        <taxon>Viridiplantae</taxon>
        <taxon>Streptophyta</taxon>
        <taxon>Embryophyta</taxon>
        <taxon>Tracheophyta</taxon>
        <taxon>Spermatophyta</taxon>
        <taxon>Magnoliopsida</taxon>
        <taxon>eudicotyledons</taxon>
        <taxon>Gunneridae</taxon>
        <taxon>Pentapetalae</taxon>
        <taxon>asterids</taxon>
        <taxon>campanulids</taxon>
        <taxon>Apiales</taxon>
        <taxon>Apiaceae</taxon>
        <taxon>Apioideae</taxon>
        <taxon>apioid superclade</taxon>
        <taxon>Tordylieae</taxon>
        <taxon>Tordyliinae</taxon>
        <taxon>Heracleum</taxon>
    </lineage>
</organism>
<gene>
    <name evidence="3" type="ORF">POM88_027220</name>
</gene>
<keyword evidence="1" id="KW-0611">Plant defense</keyword>
<reference evidence="3" key="2">
    <citation type="submission" date="2023-05" db="EMBL/GenBank/DDBJ databases">
        <authorList>
            <person name="Schelkunov M.I."/>
        </authorList>
    </citation>
    <scope>NUCLEOTIDE SEQUENCE</scope>
    <source>
        <strain evidence="3">Hsosn_3</strain>
        <tissue evidence="3">Leaf</tissue>
    </source>
</reference>
<dbReference type="InterPro" id="IPR057135">
    <property type="entry name" value="At4g27190-like_LRR"/>
</dbReference>
<dbReference type="PANTHER" id="PTHR33463">
    <property type="entry name" value="NB-ARC DOMAIN-CONTAINING PROTEIN-RELATED"/>
    <property type="match status" value="1"/>
</dbReference>
<dbReference type="Gene3D" id="3.80.10.10">
    <property type="entry name" value="Ribonuclease Inhibitor"/>
    <property type="match status" value="2"/>
</dbReference>
<feature type="domain" description="Disease resistance protein At4g27190-like leucine-rich repeats" evidence="2">
    <location>
        <begin position="58"/>
        <end position="201"/>
    </location>
</feature>
<dbReference type="SUPFAM" id="SSF52058">
    <property type="entry name" value="L domain-like"/>
    <property type="match status" value="1"/>
</dbReference>
<name>A0AAD8MPA4_9APIA</name>
<comment type="caution">
    <text evidence="3">The sequence shown here is derived from an EMBL/GenBank/DDBJ whole genome shotgun (WGS) entry which is preliminary data.</text>
</comment>
<evidence type="ECO:0000313" key="4">
    <source>
        <dbReference type="Proteomes" id="UP001237642"/>
    </source>
</evidence>
<dbReference type="Pfam" id="PF23247">
    <property type="entry name" value="LRR_RPS2"/>
    <property type="match status" value="1"/>
</dbReference>
<reference evidence="3" key="1">
    <citation type="submission" date="2023-02" db="EMBL/GenBank/DDBJ databases">
        <title>Genome of toxic invasive species Heracleum sosnowskyi carries increased number of genes despite the absence of recent whole-genome duplications.</title>
        <authorList>
            <person name="Schelkunov M."/>
            <person name="Shtratnikova V."/>
            <person name="Makarenko M."/>
            <person name="Klepikova A."/>
            <person name="Omelchenko D."/>
            <person name="Novikova G."/>
            <person name="Obukhova E."/>
            <person name="Bogdanov V."/>
            <person name="Penin A."/>
            <person name="Logacheva M."/>
        </authorList>
    </citation>
    <scope>NUCLEOTIDE SEQUENCE</scope>
    <source>
        <strain evidence="3">Hsosn_3</strain>
        <tissue evidence="3">Leaf</tissue>
    </source>
</reference>
<dbReference type="AlphaFoldDB" id="A0AAD8MPA4"/>
<evidence type="ECO:0000259" key="2">
    <source>
        <dbReference type="Pfam" id="PF23247"/>
    </source>
</evidence>
<dbReference type="InterPro" id="IPR032675">
    <property type="entry name" value="LRR_dom_sf"/>
</dbReference>
<keyword evidence="4" id="KW-1185">Reference proteome</keyword>
<accession>A0AAD8MPA4</accession>
<protein>
    <recommendedName>
        <fullName evidence="2">Disease resistance protein At4g27190-like leucine-rich repeats domain-containing protein</fullName>
    </recommendedName>
</protein>
<dbReference type="InterPro" id="IPR050905">
    <property type="entry name" value="Plant_NBS-LRR"/>
</dbReference>
<evidence type="ECO:0000256" key="1">
    <source>
        <dbReference type="ARBA" id="ARBA00022821"/>
    </source>
</evidence>